<evidence type="ECO:0000313" key="1">
    <source>
        <dbReference type="EMBL" id="TVU08997.1"/>
    </source>
</evidence>
<name>A0A5J9TCQ0_9POAL</name>
<dbReference type="Gramene" id="TVU08997">
    <property type="protein sequence ID" value="TVU08997"/>
    <property type="gene ID" value="EJB05_42431"/>
</dbReference>
<sequence>MALLCCPETLAQRTERQSVIESVRGFSSRVGPLSSFISEMHRRGMKRGENLLGVDVGTDEYRAPGVH</sequence>
<dbReference type="EMBL" id="RWGY01000039">
    <property type="protein sequence ID" value="TVU08997.1"/>
    <property type="molecule type" value="Genomic_DNA"/>
</dbReference>
<organism evidence="1 2">
    <name type="scientific">Eragrostis curvula</name>
    <name type="common">weeping love grass</name>
    <dbReference type="NCBI Taxonomy" id="38414"/>
    <lineage>
        <taxon>Eukaryota</taxon>
        <taxon>Viridiplantae</taxon>
        <taxon>Streptophyta</taxon>
        <taxon>Embryophyta</taxon>
        <taxon>Tracheophyta</taxon>
        <taxon>Spermatophyta</taxon>
        <taxon>Magnoliopsida</taxon>
        <taxon>Liliopsida</taxon>
        <taxon>Poales</taxon>
        <taxon>Poaceae</taxon>
        <taxon>PACMAD clade</taxon>
        <taxon>Chloridoideae</taxon>
        <taxon>Eragrostideae</taxon>
        <taxon>Eragrostidinae</taxon>
        <taxon>Eragrostis</taxon>
    </lineage>
</organism>
<protein>
    <submittedName>
        <fullName evidence="1">Uncharacterized protein</fullName>
    </submittedName>
</protein>
<accession>A0A5J9TCQ0</accession>
<comment type="caution">
    <text evidence="1">The sequence shown here is derived from an EMBL/GenBank/DDBJ whole genome shotgun (WGS) entry which is preliminary data.</text>
</comment>
<keyword evidence="2" id="KW-1185">Reference proteome</keyword>
<gene>
    <name evidence="1" type="ORF">EJB05_42431</name>
</gene>
<evidence type="ECO:0000313" key="2">
    <source>
        <dbReference type="Proteomes" id="UP000324897"/>
    </source>
</evidence>
<feature type="non-terminal residue" evidence="1">
    <location>
        <position position="1"/>
    </location>
</feature>
<dbReference type="Proteomes" id="UP000324897">
    <property type="component" value="Chromosome 3"/>
</dbReference>
<reference evidence="1 2" key="1">
    <citation type="journal article" date="2019" name="Sci. Rep.">
        <title>A high-quality genome of Eragrostis curvula grass provides insights into Poaceae evolution and supports new strategies to enhance forage quality.</title>
        <authorList>
            <person name="Carballo J."/>
            <person name="Santos B.A.C.M."/>
            <person name="Zappacosta D."/>
            <person name="Garbus I."/>
            <person name="Selva J.P."/>
            <person name="Gallo C.A."/>
            <person name="Diaz A."/>
            <person name="Albertini E."/>
            <person name="Caccamo M."/>
            <person name="Echenique V."/>
        </authorList>
    </citation>
    <scope>NUCLEOTIDE SEQUENCE [LARGE SCALE GENOMIC DNA]</scope>
    <source>
        <strain evidence="2">cv. Victoria</strain>
        <tissue evidence="1">Leaf</tissue>
    </source>
</reference>
<proteinExistence type="predicted"/>
<dbReference type="AlphaFoldDB" id="A0A5J9TCQ0"/>